<dbReference type="PROSITE" id="PS50059">
    <property type="entry name" value="FKBP_PPIASE"/>
    <property type="match status" value="1"/>
</dbReference>
<evidence type="ECO:0000313" key="9">
    <source>
        <dbReference type="EMBL" id="MBB5699290.1"/>
    </source>
</evidence>
<dbReference type="Pfam" id="PF00254">
    <property type="entry name" value="FKBP_C"/>
    <property type="match status" value="1"/>
</dbReference>
<dbReference type="InterPro" id="IPR001179">
    <property type="entry name" value="PPIase_FKBP_dom"/>
</dbReference>
<dbReference type="Pfam" id="PF01346">
    <property type="entry name" value="FKBP_N"/>
    <property type="match status" value="1"/>
</dbReference>
<organism evidence="9 10">
    <name type="scientific">Sphingomonas yantingensis</name>
    <dbReference type="NCBI Taxonomy" id="1241761"/>
    <lineage>
        <taxon>Bacteria</taxon>
        <taxon>Pseudomonadati</taxon>
        <taxon>Pseudomonadota</taxon>
        <taxon>Alphaproteobacteria</taxon>
        <taxon>Sphingomonadales</taxon>
        <taxon>Sphingomonadaceae</taxon>
        <taxon>Sphingomonas</taxon>
    </lineage>
</organism>
<accession>A0A7W9ARJ1</accession>
<comment type="similarity">
    <text evidence="2 6">Belongs to the FKBP-type PPIase family.</text>
</comment>
<dbReference type="RefSeq" id="WP_184029179.1">
    <property type="nucleotide sequence ID" value="NZ_JACIJJ010000004.1"/>
</dbReference>
<name>A0A7W9ARJ1_9SPHN</name>
<evidence type="ECO:0000259" key="8">
    <source>
        <dbReference type="PROSITE" id="PS50059"/>
    </source>
</evidence>
<dbReference type="PANTHER" id="PTHR43811">
    <property type="entry name" value="FKBP-TYPE PEPTIDYL-PROLYL CIS-TRANS ISOMERASE FKPA"/>
    <property type="match status" value="1"/>
</dbReference>
<evidence type="ECO:0000256" key="4">
    <source>
        <dbReference type="ARBA" id="ARBA00023235"/>
    </source>
</evidence>
<comment type="catalytic activity">
    <reaction evidence="1 5 6">
        <text>[protein]-peptidylproline (omega=180) = [protein]-peptidylproline (omega=0)</text>
        <dbReference type="Rhea" id="RHEA:16237"/>
        <dbReference type="Rhea" id="RHEA-COMP:10747"/>
        <dbReference type="Rhea" id="RHEA-COMP:10748"/>
        <dbReference type="ChEBI" id="CHEBI:83833"/>
        <dbReference type="ChEBI" id="CHEBI:83834"/>
        <dbReference type="EC" id="5.2.1.8"/>
    </reaction>
</comment>
<dbReference type="EC" id="5.2.1.8" evidence="6"/>
<feature type="domain" description="PPIase FKBP-type" evidence="8">
    <location>
        <begin position="85"/>
        <end position="174"/>
    </location>
</feature>
<comment type="caution">
    <text evidence="9">The sequence shown here is derived from an EMBL/GenBank/DDBJ whole genome shotgun (WGS) entry which is preliminary data.</text>
</comment>
<keyword evidence="7" id="KW-0472">Membrane</keyword>
<dbReference type="GO" id="GO:0006457">
    <property type="term" value="P:protein folding"/>
    <property type="evidence" value="ECO:0007669"/>
    <property type="project" value="InterPro"/>
</dbReference>
<evidence type="ECO:0000256" key="7">
    <source>
        <dbReference type="SAM" id="Phobius"/>
    </source>
</evidence>
<protein>
    <recommendedName>
        <fullName evidence="6">Peptidyl-prolyl cis-trans isomerase</fullName>
        <ecNumber evidence="6">5.2.1.8</ecNumber>
    </recommendedName>
</protein>
<feature type="transmembrane region" description="Helical" evidence="7">
    <location>
        <begin position="15"/>
        <end position="35"/>
    </location>
</feature>
<dbReference type="EMBL" id="JACIJJ010000004">
    <property type="protein sequence ID" value="MBB5699290.1"/>
    <property type="molecule type" value="Genomic_DNA"/>
</dbReference>
<keyword evidence="3 5" id="KW-0697">Rotamase</keyword>
<dbReference type="Gene3D" id="3.10.50.40">
    <property type="match status" value="1"/>
</dbReference>
<dbReference type="Proteomes" id="UP000557739">
    <property type="component" value="Unassembled WGS sequence"/>
</dbReference>
<keyword evidence="10" id="KW-1185">Reference proteome</keyword>
<dbReference type="AlphaFoldDB" id="A0A7W9ARJ1"/>
<reference evidence="9 10" key="1">
    <citation type="submission" date="2020-08" db="EMBL/GenBank/DDBJ databases">
        <title>Genomic Encyclopedia of Type Strains, Phase IV (KMG-IV): sequencing the most valuable type-strain genomes for metagenomic binning, comparative biology and taxonomic classification.</title>
        <authorList>
            <person name="Goeker M."/>
        </authorList>
    </citation>
    <scope>NUCLEOTIDE SEQUENCE [LARGE SCALE GENOMIC DNA]</scope>
    <source>
        <strain evidence="9 10">DSM 27244</strain>
    </source>
</reference>
<dbReference type="GO" id="GO:0003755">
    <property type="term" value="F:peptidyl-prolyl cis-trans isomerase activity"/>
    <property type="evidence" value="ECO:0007669"/>
    <property type="project" value="UniProtKB-UniRule"/>
</dbReference>
<gene>
    <name evidence="9" type="ORF">FHR19_002656</name>
</gene>
<dbReference type="PANTHER" id="PTHR43811:SF19">
    <property type="entry name" value="39 KDA FK506-BINDING NUCLEAR PROTEIN"/>
    <property type="match status" value="1"/>
</dbReference>
<keyword evidence="4 5" id="KW-0413">Isomerase</keyword>
<dbReference type="SUPFAM" id="SSF54534">
    <property type="entry name" value="FKBP-like"/>
    <property type="match status" value="1"/>
</dbReference>
<evidence type="ECO:0000256" key="5">
    <source>
        <dbReference type="PROSITE-ProRule" id="PRU00277"/>
    </source>
</evidence>
<evidence type="ECO:0000256" key="1">
    <source>
        <dbReference type="ARBA" id="ARBA00000971"/>
    </source>
</evidence>
<evidence type="ECO:0000256" key="6">
    <source>
        <dbReference type="RuleBase" id="RU003915"/>
    </source>
</evidence>
<dbReference type="InterPro" id="IPR000774">
    <property type="entry name" value="PPIase_FKBP_N"/>
</dbReference>
<dbReference type="InterPro" id="IPR046357">
    <property type="entry name" value="PPIase_dom_sf"/>
</dbReference>
<sequence length="204" mass="21718">MSITAVPIAPVKRGYLVWLWIGIAAAVLAGVGLAWKGTAAVVADTGSNAQFLSFNGGQKGVTTTASGLQYKVLTEGNGGRTPTNEDLVLVNYKGTLRDGTTFDESRQPTPMDPTQVVPGFGEAVKLMPKGAKYRFWIKPELAYGSTPPIDPRTGQPGVPADALLIFDVELVDFVPKAVVQQMQMQQMMQSQGRAGSEPAPSQRP</sequence>
<proteinExistence type="inferred from homology"/>
<keyword evidence="7" id="KW-1133">Transmembrane helix</keyword>
<evidence type="ECO:0000313" key="10">
    <source>
        <dbReference type="Proteomes" id="UP000557739"/>
    </source>
</evidence>
<keyword evidence="7" id="KW-0812">Transmembrane</keyword>
<evidence type="ECO:0000256" key="3">
    <source>
        <dbReference type="ARBA" id="ARBA00023110"/>
    </source>
</evidence>
<evidence type="ECO:0000256" key="2">
    <source>
        <dbReference type="ARBA" id="ARBA00006577"/>
    </source>
</evidence>